<evidence type="ECO:0000256" key="4">
    <source>
        <dbReference type="ARBA" id="ARBA00022833"/>
    </source>
</evidence>
<name>A0A6A5NM49_LUPAL</name>
<evidence type="ECO:0000313" key="7">
    <source>
        <dbReference type="Proteomes" id="UP000447434"/>
    </source>
</evidence>
<evidence type="ECO:0000256" key="2">
    <source>
        <dbReference type="ARBA" id="ARBA00022723"/>
    </source>
</evidence>
<dbReference type="PROSITE" id="PS50157">
    <property type="entry name" value="ZINC_FINGER_C2H2_2"/>
    <property type="match status" value="1"/>
</dbReference>
<protein>
    <submittedName>
        <fullName evidence="6">Putative transcription factor C2H2 family</fullName>
    </submittedName>
</protein>
<keyword evidence="7" id="KW-1185">Reference proteome</keyword>
<evidence type="ECO:0000256" key="5">
    <source>
        <dbReference type="ARBA" id="ARBA00023242"/>
    </source>
</evidence>
<dbReference type="AlphaFoldDB" id="A0A6A5NM49"/>
<evidence type="ECO:0000256" key="1">
    <source>
        <dbReference type="ARBA" id="ARBA00004123"/>
    </source>
</evidence>
<organism evidence="6 7">
    <name type="scientific">Lupinus albus</name>
    <name type="common">White lupine</name>
    <name type="synonym">Lupinus termis</name>
    <dbReference type="NCBI Taxonomy" id="3870"/>
    <lineage>
        <taxon>Eukaryota</taxon>
        <taxon>Viridiplantae</taxon>
        <taxon>Streptophyta</taxon>
        <taxon>Embryophyta</taxon>
        <taxon>Tracheophyta</taxon>
        <taxon>Spermatophyta</taxon>
        <taxon>Magnoliopsida</taxon>
        <taxon>eudicotyledons</taxon>
        <taxon>Gunneridae</taxon>
        <taxon>Pentapetalae</taxon>
        <taxon>rosids</taxon>
        <taxon>fabids</taxon>
        <taxon>Fabales</taxon>
        <taxon>Fabaceae</taxon>
        <taxon>Papilionoideae</taxon>
        <taxon>50 kb inversion clade</taxon>
        <taxon>genistoids sensu lato</taxon>
        <taxon>core genistoids</taxon>
        <taxon>Genisteae</taxon>
        <taxon>Lupinus</taxon>
    </lineage>
</organism>
<dbReference type="PANTHER" id="PTHR47287">
    <property type="entry name" value="C2H2 AND C2HC ZINC FINGERS SUPERFAMILY PROTEIN"/>
    <property type="match status" value="1"/>
</dbReference>
<keyword evidence="3" id="KW-0863">Zinc-finger</keyword>
<comment type="caution">
    <text evidence="6">The sequence shown here is derived from an EMBL/GenBank/DDBJ whole genome shotgun (WGS) entry which is preliminary data.</text>
</comment>
<dbReference type="Proteomes" id="UP000447434">
    <property type="component" value="Chromosome 22"/>
</dbReference>
<keyword evidence="2" id="KW-0479">Metal-binding</keyword>
<keyword evidence="4" id="KW-0862">Zinc</keyword>
<dbReference type="GO" id="GO:0009788">
    <property type="term" value="P:negative regulation of abscisic acid-activated signaling pathway"/>
    <property type="evidence" value="ECO:0007669"/>
    <property type="project" value="InterPro"/>
</dbReference>
<evidence type="ECO:0000256" key="3">
    <source>
        <dbReference type="ARBA" id="ARBA00022771"/>
    </source>
</evidence>
<sequence length="253" mass="28653">MEKDNILLAPTTPLPKSQVEKKHESVEEEEEENESKVLVTSLDLNNNVCYNDYSTLCFTPQGQELNLITCLDNIIDSTSQHNPIGCDEKQRVFSCNYCHRKFYSSQALGGHQNAHKRERSIAKRGTQIMASEEAFGIPLLHNNLFHYGSMGYHNNNNTIGVQAHSMIHKPFHISSNGFGNPFGNYNGWSRFSKQAMHRTTTTRPTALLLSSRSSVGRFEVVNTMMVSNNRTHLKTSNNNQEEILNHLDLSLKL</sequence>
<dbReference type="OrthoDB" id="1933825at2759"/>
<dbReference type="InterPro" id="IPR044246">
    <property type="entry name" value="ZFP3-like"/>
</dbReference>
<dbReference type="PANTHER" id="PTHR47287:SF17">
    <property type="entry name" value="C2H2 AND C2HC ZINC FINGERS SUPERFAMILY PROTEIN"/>
    <property type="match status" value="1"/>
</dbReference>
<dbReference type="GO" id="GO:0008270">
    <property type="term" value="F:zinc ion binding"/>
    <property type="evidence" value="ECO:0007669"/>
    <property type="project" value="UniProtKB-KW"/>
</dbReference>
<dbReference type="InterPro" id="IPR036236">
    <property type="entry name" value="Znf_C2H2_sf"/>
</dbReference>
<accession>A0A6A5NM49</accession>
<reference evidence="7" key="1">
    <citation type="journal article" date="2020" name="Nat. Commun.">
        <title>Genome sequence of the cluster root forming white lupin.</title>
        <authorList>
            <person name="Hufnagel B."/>
            <person name="Marques A."/>
            <person name="Soriano A."/>
            <person name="Marques L."/>
            <person name="Divol F."/>
            <person name="Doumas P."/>
            <person name="Sallet E."/>
            <person name="Mancinotti D."/>
            <person name="Carrere S."/>
            <person name="Marande W."/>
            <person name="Arribat S."/>
            <person name="Keller J."/>
            <person name="Huneau C."/>
            <person name="Blein T."/>
            <person name="Aime D."/>
            <person name="Laguerre M."/>
            <person name="Taylor J."/>
            <person name="Schubert V."/>
            <person name="Nelson M."/>
            <person name="Geu-Flores F."/>
            <person name="Crespi M."/>
            <person name="Gallardo-Guerrero K."/>
            <person name="Delaux P.-M."/>
            <person name="Salse J."/>
            <person name="Berges H."/>
            <person name="Guyot R."/>
            <person name="Gouzy J."/>
            <person name="Peret B."/>
        </authorList>
    </citation>
    <scope>NUCLEOTIDE SEQUENCE [LARGE SCALE GENOMIC DNA]</scope>
    <source>
        <strain evidence="7">cv. Amiga</strain>
    </source>
</reference>
<dbReference type="SUPFAM" id="SSF57667">
    <property type="entry name" value="beta-beta-alpha zinc fingers"/>
    <property type="match status" value="1"/>
</dbReference>
<dbReference type="FunFam" id="3.30.160.60:FF:001366">
    <property type="entry name" value="Zinc finger protein 2"/>
    <property type="match status" value="1"/>
</dbReference>
<dbReference type="InterPro" id="IPR013087">
    <property type="entry name" value="Znf_C2H2_type"/>
</dbReference>
<evidence type="ECO:0000313" key="6">
    <source>
        <dbReference type="EMBL" id="KAE9588991.1"/>
    </source>
</evidence>
<dbReference type="PROSITE" id="PS00028">
    <property type="entry name" value="ZINC_FINGER_C2H2_1"/>
    <property type="match status" value="1"/>
</dbReference>
<keyword evidence="5" id="KW-0539">Nucleus</keyword>
<proteinExistence type="predicted"/>
<comment type="subcellular location">
    <subcellularLocation>
        <location evidence="1">Nucleus</location>
    </subcellularLocation>
</comment>
<gene>
    <name evidence="6" type="ORF">Lalb_Chr22g0361411</name>
</gene>
<dbReference type="GO" id="GO:0005634">
    <property type="term" value="C:nucleus"/>
    <property type="evidence" value="ECO:0007669"/>
    <property type="project" value="UniProtKB-SubCell"/>
</dbReference>
<dbReference type="EMBL" id="WOCE01000022">
    <property type="protein sequence ID" value="KAE9588991.1"/>
    <property type="molecule type" value="Genomic_DNA"/>
</dbReference>
<dbReference type="Gene3D" id="3.30.160.60">
    <property type="entry name" value="Classic Zinc Finger"/>
    <property type="match status" value="1"/>
</dbReference>